<evidence type="ECO:0008006" key="9">
    <source>
        <dbReference type="Google" id="ProtNLM"/>
    </source>
</evidence>
<reference evidence="7 8" key="1">
    <citation type="submission" date="2020-07" db="EMBL/GenBank/DDBJ databases">
        <title>Vallitalea guaymasensis genome.</title>
        <authorList>
            <person name="Postec A."/>
        </authorList>
    </citation>
    <scope>NUCLEOTIDE SEQUENCE [LARGE SCALE GENOMIC DNA]</scope>
    <source>
        <strain evidence="7 8">Ra1766G1</strain>
    </source>
</reference>
<gene>
    <name evidence="7" type="ORF">HYG85_16700</name>
</gene>
<accession>A0A8J8SD55</accession>
<dbReference type="RefSeq" id="WP_212690623.1">
    <property type="nucleotide sequence ID" value="NZ_CP058561.1"/>
</dbReference>
<dbReference type="InterPro" id="IPR029063">
    <property type="entry name" value="SAM-dependent_MTases_sf"/>
</dbReference>
<dbReference type="KEGG" id="vgu:HYG85_16700"/>
<feature type="active site" description="Proton acceptor" evidence="4">
    <location>
        <position position="244"/>
    </location>
</feature>
<dbReference type="Gene3D" id="3.40.50.150">
    <property type="entry name" value="Vaccinia Virus protein VP39"/>
    <property type="match status" value="1"/>
</dbReference>
<keyword evidence="8" id="KW-1185">Reference proteome</keyword>
<dbReference type="GO" id="GO:0032259">
    <property type="term" value="P:methylation"/>
    <property type="evidence" value="ECO:0007669"/>
    <property type="project" value="UniProtKB-KW"/>
</dbReference>
<evidence type="ECO:0000259" key="6">
    <source>
        <dbReference type="Pfam" id="PF08100"/>
    </source>
</evidence>
<evidence type="ECO:0000256" key="1">
    <source>
        <dbReference type="ARBA" id="ARBA00022603"/>
    </source>
</evidence>
<evidence type="ECO:0000256" key="3">
    <source>
        <dbReference type="ARBA" id="ARBA00022691"/>
    </source>
</evidence>
<feature type="domain" description="O-methyltransferase dimerisation" evidence="6">
    <location>
        <begin position="12"/>
        <end position="71"/>
    </location>
</feature>
<evidence type="ECO:0000256" key="4">
    <source>
        <dbReference type="PIRSR" id="PIRSR005739-1"/>
    </source>
</evidence>
<organism evidence="7 8">
    <name type="scientific">Vallitalea guaymasensis</name>
    <dbReference type="NCBI Taxonomy" id="1185412"/>
    <lineage>
        <taxon>Bacteria</taxon>
        <taxon>Bacillati</taxon>
        <taxon>Bacillota</taxon>
        <taxon>Clostridia</taxon>
        <taxon>Lachnospirales</taxon>
        <taxon>Vallitaleaceae</taxon>
        <taxon>Vallitalea</taxon>
    </lineage>
</organism>
<dbReference type="PANTHER" id="PTHR43712">
    <property type="entry name" value="PUTATIVE (AFU_ORTHOLOGUE AFUA_4G14580)-RELATED"/>
    <property type="match status" value="1"/>
</dbReference>
<dbReference type="Pfam" id="PF08100">
    <property type="entry name" value="Dimerisation"/>
    <property type="match status" value="1"/>
</dbReference>
<proteinExistence type="predicted"/>
<dbReference type="InterPro" id="IPR012967">
    <property type="entry name" value="COMT_dimerisation"/>
</dbReference>
<dbReference type="InterPro" id="IPR036390">
    <property type="entry name" value="WH_DNA-bd_sf"/>
</dbReference>
<evidence type="ECO:0000313" key="8">
    <source>
        <dbReference type="Proteomes" id="UP000677305"/>
    </source>
</evidence>
<dbReference type="PROSITE" id="PS51683">
    <property type="entry name" value="SAM_OMT_II"/>
    <property type="match status" value="1"/>
</dbReference>
<dbReference type="EMBL" id="CP058561">
    <property type="protein sequence ID" value="QUH30457.1"/>
    <property type="molecule type" value="Genomic_DNA"/>
</dbReference>
<evidence type="ECO:0000313" key="7">
    <source>
        <dbReference type="EMBL" id="QUH30457.1"/>
    </source>
</evidence>
<dbReference type="PIRSF" id="PIRSF005739">
    <property type="entry name" value="O-mtase"/>
    <property type="match status" value="1"/>
</dbReference>
<dbReference type="Pfam" id="PF00891">
    <property type="entry name" value="Methyltransf_2"/>
    <property type="match status" value="1"/>
</dbReference>
<dbReference type="InterPro" id="IPR001077">
    <property type="entry name" value="COMT_C"/>
</dbReference>
<dbReference type="Gene3D" id="1.10.10.10">
    <property type="entry name" value="Winged helix-like DNA-binding domain superfamily/Winged helix DNA-binding domain"/>
    <property type="match status" value="1"/>
</dbReference>
<sequence length="343" mass="40008">MELEENIIISKIQGYYTAYLMYISCELNIFDYLYNEDMSINDLSEKINISRDKTYRLIRPLVANSFINEEDELLSLSRLGQKLSEYDEKSLKGFVLFNGRECMTCWSYMYEALSKNIYPFKLVSKNEFFDAQALDDGKFDNFNLMMRSSSRNMNLSPYLEQQYNKDDKLKIVDIGGGAGDIISKFLLSYHNSSGTIIDLEHVRKEAEENVGSHSLSNRCRFVSGDFFVELNIQGDIFILSRIIHDWEDEDAINILKNVKNNMDEHSRLLIIEKIIPEKIEKKNLYLYMSDLHIWSMCGGKERTENELVDICQESGLVLNKIYGLADFEYILEFQKDCYEEGVL</sequence>
<dbReference type="SUPFAM" id="SSF46785">
    <property type="entry name" value="Winged helix' DNA-binding domain"/>
    <property type="match status" value="1"/>
</dbReference>
<keyword evidence="1" id="KW-0489">Methyltransferase</keyword>
<dbReference type="AlphaFoldDB" id="A0A8J8SD55"/>
<keyword evidence="3" id="KW-0949">S-adenosyl-L-methionine</keyword>
<dbReference type="GO" id="GO:0008171">
    <property type="term" value="F:O-methyltransferase activity"/>
    <property type="evidence" value="ECO:0007669"/>
    <property type="project" value="InterPro"/>
</dbReference>
<dbReference type="GO" id="GO:0046983">
    <property type="term" value="F:protein dimerization activity"/>
    <property type="evidence" value="ECO:0007669"/>
    <property type="project" value="InterPro"/>
</dbReference>
<name>A0A8J8SD55_9FIRM</name>
<feature type="domain" description="O-methyltransferase C-terminal" evidence="5">
    <location>
        <begin position="115"/>
        <end position="315"/>
    </location>
</feature>
<protein>
    <recommendedName>
        <fullName evidence="9">O-methyltransferase</fullName>
    </recommendedName>
</protein>
<keyword evidence="2" id="KW-0808">Transferase</keyword>
<evidence type="ECO:0000259" key="5">
    <source>
        <dbReference type="Pfam" id="PF00891"/>
    </source>
</evidence>
<dbReference type="InterPro" id="IPR036388">
    <property type="entry name" value="WH-like_DNA-bd_sf"/>
</dbReference>
<dbReference type="SUPFAM" id="SSF53335">
    <property type="entry name" value="S-adenosyl-L-methionine-dependent methyltransferases"/>
    <property type="match status" value="1"/>
</dbReference>
<dbReference type="InterPro" id="IPR016461">
    <property type="entry name" value="COMT-like"/>
</dbReference>
<dbReference type="PANTHER" id="PTHR43712:SF2">
    <property type="entry name" value="O-METHYLTRANSFERASE CICE"/>
    <property type="match status" value="1"/>
</dbReference>
<dbReference type="Proteomes" id="UP000677305">
    <property type="component" value="Chromosome"/>
</dbReference>
<evidence type="ECO:0000256" key="2">
    <source>
        <dbReference type="ARBA" id="ARBA00022679"/>
    </source>
</evidence>